<feature type="transmembrane region" description="Helical" evidence="2">
    <location>
        <begin position="95"/>
        <end position="121"/>
    </location>
</feature>
<keyword evidence="4" id="KW-1185">Reference proteome</keyword>
<evidence type="ECO:0000313" key="4">
    <source>
        <dbReference type="Proteomes" id="UP000728185"/>
    </source>
</evidence>
<dbReference type="Proteomes" id="UP000728185">
    <property type="component" value="Unassembled WGS sequence"/>
</dbReference>
<evidence type="ECO:0000313" key="3">
    <source>
        <dbReference type="EMBL" id="KAA0197045.1"/>
    </source>
</evidence>
<evidence type="ECO:0000256" key="1">
    <source>
        <dbReference type="SAM" id="MobiDB-lite"/>
    </source>
</evidence>
<dbReference type="OrthoDB" id="6280720at2759"/>
<comment type="caution">
    <text evidence="3">The sequence shown here is derived from an EMBL/GenBank/DDBJ whole genome shotgun (WGS) entry which is preliminary data.</text>
</comment>
<organism evidence="3 4">
    <name type="scientific">Fasciolopsis buskii</name>
    <dbReference type="NCBI Taxonomy" id="27845"/>
    <lineage>
        <taxon>Eukaryota</taxon>
        <taxon>Metazoa</taxon>
        <taxon>Spiralia</taxon>
        <taxon>Lophotrochozoa</taxon>
        <taxon>Platyhelminthes</taxon>
        <taxon>Trematoda</taxon>
        <taxon>Digenea</taxon>
        <taxon>Plagiorchiida</taxon>
        <taxon>Echinostomata</taxon>
        <taxon>Echinostomatoidea</taxon>
        <taxon>Fasciolidae</taxon>
        <taxon>Fasciolopsis</taxon>
    </lineage>
</organism>
<dbReference type="EMBL" id="LUCM01002658">
    <property type="protein sequence ID" value="KAA0197045.1"/>
    <property type="molecule type" value="Genomic_DNA"/>
</dbReference>
<accession>A0A8E0RZC2</accession>
<gene>
    <name evidence="3" type="ORF">FBUS_01199</name>
</gene>
<keyword evidence="2" id="KW-1133">Transmembrane helix</keyword>
<feature type="transmembrane region" description="Helical" evidence="2">
    <location>
        <begin position="349"/>
        <end position="367"/>
    </location>
</feature>
<keyword evidence="2" id="KW-0472">Membrane</keyword>
<dbReference type="AlphaFoldDB" id="A0A8E0RZC2"/>
<keyword evidence="2" id="KW-0812">Transmembrane</keyword>
<sequence length="495" mass="57024">MDSWNDTVKTGKGVFIDCDNYSIHFNDTLCLDEFSMKDLFHPCQSWSFRAYLAQASAGFAACMMLPTVTFGTVTVSLLAYLLAFHIRRPGHMHIYAAWISLFDLFLLTFGGYFHSMLVFGAPWWASRVHLFYMEDHLSCKFYQFICDFIQSGKNLLAFLMTAGAIQRGINDIPVRTRPVVIHLQILVALSLSLMISAFAALVFGLHQRASTFMCAPDPQFSSAIHRFYGNHYVLFVDGLLPNLGTISMLWLVRRRLREVDLILTYMNRINLRKDIASLAVCCVERRLLDWVRNYRILLYQIGVFSLTRLLRCAVRSVDAWLAPNPGALSSVRSVVFAEAIQSALINGPLFVEIVVTSFPFIIWYALVPQIRVLCHIMWLRCTCRKTWESAQKFQHFVMPFNYLEETLAILQDRHLVRKSYKPVLTYIRNIERQFRLQYDTYYSLTHESQISWSSLRESSTTFSFSSAMMSASKHGASRHDRLRKESMSESSSYTA</sequence>
<feature type="compositionally biased region" description="Basic and acidic residues" evidence="1">
    <location>
        <begin position="477"/>
        <end position="487"/>
    </location>
</feature>
<reference evidence="3" key="1">
    <citation type="submission" date="2019-05" db="EMBL/GenBank/DDBJ databases">
        <title>Annotation for the trematode Fasciolopsis buski.</title>
        <authorList>
            <person name="Choi Y.-J."/>
        </authorList>
    </citation>
    <scope>NUCLEOTIDE SEQUENCE</scope>
    <source>
        <strain evidence="3">HT</strain>
        <tissue evidence="3">Whole worm</tissue>
    </source>
</reference>
<feature type="region of interest" description="Disordered" evidence="1">
    <location>
        <begin position="473"/>
        <end position="495"/>
    </location>
</feature>
<proteinExistence type="predicted"/>
<feature type="transmembrane region" description="Helical" evidence="2">
    <location>
        <begin position="57"/>
        <end position="83"/>
    </location>
</feature>
<feature type="transmembrane region" description="Helical" evidence="2">
    <location>
        <begin position="183"/>
        <end position="203"/>
    </location>
</feature>
<evidence type="ECO:0000256" key="2">
    <source>
        <dbReference type="SAM" id="Phobius"/>
    </source>
</evidence>
<name>A0A8E0RZC2_9TREM</name>
<protein>
    <submittedName>
        <fullName evidence="3">Uncharacterized protein</fullName>
    </submittedName>
</protein>